<dbReference type="Gene3D" id="3.30.559.10">
    <property type="entry name" value="Chloramphenicol acetyltransferase-like domain"/>
    <property type="match status" value="1"/>
</dbReference>
<keyword evidence="5" id="KW-1185">Reference proteome</keyword>
<dbReference type="Gene3D" id="3.30.300.30">
    <property type="match status" value="1"/>
</dbReference>
<dbReference type="InterPro" id="IPR023213">
    <property type="entry name" value="CAT-like_dom_sf"/>
</dbReference>
<gene>
    <name evidence="4" type="ORF">DNL40_11875</name>
</gene>
<dbReference type="Gene3D" id="3.30.559.30">
    <property type="entry name" value="Nonribosomal peptide synthetase, condensation domain"/>
    <property type="match status" value="1"/>
</dbReference>
<evidence type="ECO:0000259" key="1">
    <source>
        <dbReference type="Pfam" id="PF00501"/>
    </source>
</evidence>
<dbReference type="InterPro" id="IPR001242">
    <property type="entry name" value="Condensation_dom"/>
</dbReference>
<feature type="domain" description="Condensation" evidence="2">
    <location>
        <begin position="308"/>
        <end position="425"/>
    </location>
</feature>
<evidence type="ECO:0000313" key="4">
    <source>
        <dbReference type="EMBL" id="PZR52369.1"/>
    </source>
</evidence>
<dbReference type="GO" id="GO:0044550">
    <property type="term" value="P:secondary metabolite biosynthetic process"/>
    <property type="evidence" value="ECO:0007669"/>
    <property type="project" value="TreeGrafter"/>
</dbReference>
<sequence>MTVQEGVGSVVDVAAAELGLDPAALRGSSLAQLGRSSLDAARLAVALFRATRVRLAPVELLGSEDLAATLEHAQAAPEPESRSVASPADGDLLPLTWQQRLIWFQQELEPGAPTYLFHALLRFDAPPVVGRLRRALARALERHPVMRTHLVRSPGDVRQRVVRGPVDPAGLPWTEVELPVVPPDSRALVEAAAANRPFDVESDLLVRWTLLYLPDGSAVLVHTEHHLVHDGMSFTSFLRSVAEADAGEPAPEELGYFDHARSARPPAPEALEAAVAELAGAGLAPFTGRGCTEQSADLGLRIPVPAPLFQAVERRAREIGVSTFTAFFAAFTAAMAAHRRGDRFVVGTGMANRPLEHLDTVGMFVSMVPVVVDRPRDDAVAHVMATRAALERAEARSDVPLQELVRALGPAVRGGNALLSTGFSLFEQTVTTLDIAGSRARLEVGPFTGSAKFPLDCVLVVRRAEDDTDAELLVEGSAAAVGADDMWALWTAMLRWLTAFAGLEPAAAPPAAVSAVVTAAESVACAHPDRVAFADDTEAVQYGRLPHLGMALAELIGERRRIGLLGGGSAAFFAAAYAVARTGGTYVPLPHDQPVARLAAMVAAAGCDVVVALPGCLPEASAAMAGVPVYGWDQITALADSGVPAGEPVPSALPAYVMFTSGSTGVPRGVEVPRHALDARAGVYAGWCSLGPDDVVAQWSSVGFDASVLELWPALLAGAELRVVPTSIRTDPFALVGWLASTADVAFVSASVADLLGSLQWPDTCRLRVLTTGAEPLHPLVRELPFEVRNMYGPTEVTIVATSCLVDVGSTRVPPIGAALPGVVLRIVGEDGREVPDGEPGELWVGGPDIAAGYAGDTAGTDARFVPDPYGDGLAVVYRTGDVVRRRPGGDLEFLGRRDRQTKVNGVRIEPVEVEASVLAVPGVRAVALAAGPEGTAPVIVVVPDTSAEREQLVAAVRAVLVPQLRHLPVRFTNALPVTPSGKVSHAALADLLRVEDMDG</sequence>
<feature type="domain" description="AMP-dependent synthetase/ligase" evidence="1">
    <location>
        <begin position="524"/>
        <end position="854"/>
    </location>
</feature>
<dbReference type="PANTHER" id="PTHR45527">
    <property type="entry name" value="NONRIBOSOMAL PEPTIDE SYNTHETASE"/>
    <property type="match status" value="1"/>
</dbReference>
<name>A0A2W5WLB8_9MICO</name>
<dbReference type="GO" id="GO:0005737">
    <property type="term" value="C:cytoplasm"/>
    <property type="evidence" value="ECO:0007669"/>
    <property type="project" value="TreeGrafter"/>
</dbReference>
<evidence type="ECO:0000259" key="2">
    <source>
        <dbReference type="Pfam" id="PF00668"/>
    </source>
</evidence>
<evidence type="ECO:0000259" key="3">
    <source>
        <dbReference type="Pfam" id="PF13193"/>
    </source>
</evidence>
<dbReference type="GO" id="GO:0003824">
    <property type="term" value="F:catalytic activity"/>
    <property type="evidence" value="ECO:0007669"/>
    <property type="project" value="InterPro"/>
</dbReference>
<dbReference type="SUPFAM" id="SSF56801">
    <property type="entry name" value="Acetyl-CoA synthetase-like"/>
    <property type="match status" value="1"/>
</dbReference>
<proteinExistence type="predicted"/>
<dbReference type="InterPro" id="IPR025110">
    <property type="entry name" value="AMP-bd_C"/>
</dbReference>
<dbReference type="AlphaFoldDB" id="A0A2W5WLB8"/>
<dbReference type="RefSeq" id="WP_111251483.1">
    <property type="nucleotide sequence ID" value="NZ_QKWH01000010.1"/>
</dbReference>
<dbReference type="Gene3D" id="3.40.50.12780">
    <property type="entry name" value="N-terminal domain of ligase-like"/>
    <property type="match status" value="1"/>
</dbReference>
<reference evidence="4 5" key="1">
    <citation type="submission" date="2018-06" db="EMBL/GenBank/DDBJ databases">
        <title>Whole genome sequencing of a novel hydrocarbon degrading bacterial strain, PW21 isolated from oil contaminated produced water sample.</title>
        <authorList>
            <person name="Nagkirti P."/>
            <person name="Shaikh A."/>
            <person name="Gowdaman V."/>
            <person name="Engineer A.E."/>
            <person name="Dagar S."/>
            <person name="Dhakephalkar P.K."/>
        </authorList>
    </citation>
    <scope>NUCLEOTIDE SEQUENCE [LARGE SCALE GENOMIC DNA]</scope>
    <source>
        <strain evidence="4 5">PW21</strain>
    </source>
</reference>
<dbReference type="Pfam" id="PF00501">
    <property type="entry name" value="AMP-binding"/>
    <property type="match status" value="1"/>
</dbReference>
<protein>
    <recommendedName>
        <fullName evidence="6">Amino acid adenylation domain-containing protein</fullName>
    </recommendedName>
</protein>
<dbReference type="GO" id="GO:0008610">
    <property type="term" value="P:lipid biosynthetic process"/>
    <property type="evidence" value="ECO:0007669"/>
    <property type="project" value="UniProtKB-ARBA"/>
</dbReference>
<evidence type="ECO:0000313" key="5">
    <source>
        <dbReference type="Proteomes" id="UP000248783"/>
    </source>
</evidence>
<dbReference type="InterPro" id="IPR042099">
    <property type="entry name" value="ANL_N_sf"/>
</dbReference>
<dbReference type="InterPro" id="IPR020845">
    <property type="entry name" value="AMP-binding_CS"/>
</dbReference>
<feature type="domain" description="Condensation" evidence="2">
    <location>
        <begin position="93"/>
        <end position="244"/>
    </location>
</feature>
<dbReference type="Proteomes" id="UP000248783">
    <property type="component" value="Unassembled WGS sequence"/>
</dbReference>
<dbReference type="GO" id="GO:0031177">
    <property type="term" value="F:phosphopantetheine binding"/>
    <property type="evidence" value="ECO:0007669"/>
    <property type="project" value="TreeGrafter"/>
</dbReference>
<accession>A0A2W5WLB8</accession>
<feature type="domain" description="AMP-binding enzyme C-terminal" evidence="3">
    <location>
        <begin position="913"/>
        <end position="983"/>
    </location>
</feature>
<dbReference type="PROSITE" id="PS00455">
    <property type="entry name" value="AMP_BINDING"/>
    <property type="match status" value="1"/>
</dbReference>
<evidence type="ECO:0008006" key="6">
    <source>
        <dbReference type="Google" id="ProtNLM"/>
    </source>
</evidence>
<dbReference type="EMBL" id="QKWH01000010">
    <property type="protein sequence ID" value="PZR52369.1"/>
    <property type="molecule type" value="Genomic_DNA"/>
</dbReference>
<comment type="caution">
    <text evidence="4">The sequence shown here is derived from an EMBL/GenBank/DDBJ whole genome shotgun (WGS) entry which is preliminary data.</text>
</comment>
<dbReference type="Pfam" id="PF13193">
    <property type="entry name" value="AMP-binding_C"/>
    <property type="match status" value="1"/>
</dbReference>
<organism evidence="4 5">
    <name type="scientific">Xylanimonas oleitrophica</name>
    <dbReference type="NCBI Taxonomy" id="2607479"/>
    <lineage>
        <taxon>Bacteria</taxon>
        <taxon>Bacillati</taxon>
        <taxon>Actinomycetota</taxon>
        <taxon>Actinomycetes</taxon>
        <taxon>Micrococcales</taxon>
        <taxon>Promicromonosporaceae</taxon>
        <taxon>Xylanimonas</taxon>
    </lineage>
</organism>
<dbReference type="SUPFAM" id="SSF52777">
    <property type="entry name" value="CoA-dependent acyltransferases"/>
    <property type="match status" value="2"/>
</dbReference>
<dbReference type="InterPro" id="IPR045851">
    <property type="entry name" value="AMP-bd_C_sf"/>
</dbReference>
<dbReference type="Pfam" id="PF00668">
    <property type="entry name" value="Condensation"/>
    <property type="match status" value="2"/>
</dbReference>
<dbReference type="InterPro" id="IPR000873">
    <property type="entry name" value="AMP-dep_synth/lig_dom"/>
</dbReference>
<dbReference type="PANTHER" id="PTHR45527:SF1">
    <property type="entry name" value="FATTY ACID SYNTHASE"/>
    <property type="match status" value="1"/>
</dbReference>
<dbReference type="GO" id="GO:0043041">
    <property type="term" value="P:amino acid activation for nonribosomal peptide biosynthetic process"/>
    <property type="evidence" value="ECO:0007669"/>
    <property type="project" value="TreeGrafter"/>
</dbReference>